<evidence type="ECO:0000313" key="2">
    <source>
        <dbReference type="Proteomes" id="UP001168146"/>
    </source>
</evidence>
<protein>
    <submittedName>
        <fullName evidence="1">Uncharacterized protein</fullName>
    </submittedName>
</protein>
<reference evidence="1" key="1">
    <citation type="submission" date="2021-12" db="EMBL/GenBank/DDBJ databases">
        <title>Black yeast isolated from Biological Soil Crust.</title>
        <authorList>
            <person name="Kurbessoian T."/>
        </authorList>
    </citation>
    <scope>NUCLEOTIDE SEQUENCE</scope>
    <source>
        <strain evidence="1">CCFEE 5208</strain>
    </source>
</reference>
<sequence>MCHSRSITYTCHHTLTFRLSTCRGTFAHPAHPNRTWSTAQRAACHDSPALALQSPQPCGECQRAAIGAEYAELRADLQRTMLLQSPSTWTDSPSAEYREAEAELVEQCYRLVHSFPARWGKSARLRHGARRTPGVRSVGCSPLRREVLREEVPEGFGCPIWGWDGDWGCGHKTMAEEVEEREAEEAEEGRAYEALCATETLAWGEEVSTPDHACDVEGTEDVAEEEAVIEPSWTITDAAEMTTINPAVELEAENAQHVKFLGVLSSSKEPLAKTGSSPRLDFTCNIEGAERELGEAAIEPASRITVAAEMTTIITEAEQVALSAENANPSLLRAPEPPRRSVATRSKSRSVVSGECLAFCTGLLRSMGGWFGVFGEQPEFV</sequence>
<proteinExistence type="predicted"/>
<accession>A0AAN6FN10</accession>
<name>A0AAN6FN10_9PEZI</name>
<dbReference type="Proteomes" id="UP001168146">
    <property type="component" value="Unassembled WGS sequence"/>
</dbReference>
<gene>
    <name evidence="1" type="ORF">LTR82_008078</name>
</gene>
<evidence type="ECO:0000313" key="1">
    <source>
        <dbReference type="EMBL" id="KAK0320760.1"/>
    </source>
</evidence>
<dbReference type="EMBL" id="JASUXU010000023">
    <property type="protein sequence ID" value="KAK0320760.1"/>
    <property type="molecule type" value="Genomic_DNA"/>
</dbReference>
<dbReference type="AlphaFoldDB" id="A0AAN6FN10"/>
<organism evidence="1 2">
    <name type="scientific">Friedmanniomyces endolithicus</name>
    <dbReference type="NCBI Taxonomy" id="329885"/>
    <lineage>
        <taxon>Eukaryota</taxon>
        <taxon>Fungi</taxon>
        <taxon>Dikarya</taxon>
        <taxon>Ascomycota</taxon>
        <taxon>Pezizomycotina</taxon>
        <taxon>Dothideomycetes</taxon>
        <taxon>Dothideomycetidae</taxon>
        <taxon>Mycosphaerellales</taxon>
        <taxon>Teratosphaeriaceae</taxon>
        <taxon>Friedmanniomyces</taxon>
    </lineage>
</organism>
<comment type="caution">
    <text evidence="1">The sequence shown here is derived from an EMBL/GenBank/DDBJ whole genome shotgun (WGS) entry which is preliminary data.</text>
</comment>